<dbReference type="InterPro" id="IPR009000">
    <property type="entry name" value="Transl_B-barrel_sf"/>
</dbReference>
<dbReference type="GO" id="GO:0006790">
    <property type="term" value="P:sulfur compound metabolic process"/>
    <property type="evidence" value="ECO:0007669"/>
    <property type="project" value="InterPro"/>
</dbReference>
<keyword evidence="4" id="KW-0547">Nucleotide-binding</keyword>
<dbReference type="InterPro" id="IPR050100">
    <property type="entry name" value="TRAFAC_GTPase_members"/>
</dbReference>
<dbReference type="Gene3D" id="3.40.50.300">
    <property type="entry name" value="P-loop containing nucleotide triphosphate hydrolases"/>
    <property type="match status" value="1"/>
</dbReference>
<dbReference type="InterPro" id="IPR009001">
    <property type="entry name" value="Transl_elong_EF1A/Init_IF2_C"/>
</dbReference>
<dbReference type="InterPro" id="IPR054696">
    <property type="entry name" value="GTP-eEF1A_C"/>
</dbReference>
<dbReference type="GO" id="GO:0003924">
    <property type="term" value="F:GTPase activity"/>
    <property type="evidence" value="ECO:0007669"/>
    <property type="project" value="InterPro"/>
</dbReference>
<keyword evidence="5" id="KW-0067">ATP-binding</keyword>
<keyword evidence="6" id="KW-0342">GTP-binding</keyword>
<dbReference type="CDD" id="cd03695">
    <property type="entry name" value="CysN_NodQ_II"/>
    <property type="match status" value="1"/>
</dbReference>
<dbReference type="SUPFAM" id="SSF50465">
    <property type="entry name" value="EF-Tu/eEF-1alpha/eIF2-gamma C-terminal domain"/>
    <property type="match status" value="1"/>
</dbReference>
<dbReference type="EC" id="2.7.7.4" evidence="1"/>
<dbReference type="FunFam" id="3.40.50.300:FF:000119">
    <property type="entry name" value="Sulfate adenylyltransferase subunit 1"/>
    <property type="match status" value="1"/>
</dbReference>
<evidence type="ECO:0000313" key="9">
    <source>
        <dbReference type="Proteomes" id="UP000066480"/>
    </source>
</evidence>
<evidence type="ECO:0000256" key="2">
    <source>
        <dbReference type="ARBA" id="ARBA00022679"/>
    </source>
</evidence>
<dbReference type="SUPFAM" id="SSF52540">
    <property type="entry name" value="P-loop containing nucleoside triphosphate hydrolases"/>
    <property type="match status" value="1"/>
</dbReference>
<dbReference type="InterPro" id="IPR041757">
    <property type="entry name" value="CysN_GTP-bd"/>
</dbReference>
<dbReference type="Pfam" id="PF00009">
    <property type="entry name" value="GTP_EFTU"/>
    <property type="match status" value="1"/>
</dbReference>
<dbReference type="InterPro" id="IPR044138">
    <property type="entry name" value="CysN_II"/>
</dbReference>
<keyword evidence="3 8" id="KW-0548">Nucleotidyltransferase</keyword>
<evidence type="ECO:0000313" key="8">
    <source>
        <dbReference type="EMBL" id="AKU18870.1"/>
    </source>
</evidence>
<organism evidence="8 9">
    <name type="scientific">Luteipulveratus mongoliensis</name>
    <dbReference type="NCBI Taxonomy" id="571913"/>
    <lineage>
        <taxon>Bacteria</taxon>
        <taxon>Bacillati</taxon>
        <taxon>Actinomycetota</taxon>
        <taxon>Actinomycetes</taxon>
        <taxon>Micrococcales</taxon>
        <taxon>Dermacoccaceae</taxon>
        <taxon>Luteipulveratus</taxon>
    </lineage>
</organism>
<keyword evidence="2 8" id="KW-0808">Transferase</keyword>
<dbReference type="InterPro" id="IPR027417">
    <property type="entry name" value="P-loop_NTPase"/>
</dbReference>
<dbReference type="CDD" id="cd04095">
    <property type="entry name" value="CysN_NoDQ_III"/>
    <property type="match status" value="1"/>
</dbReference>
<dbReference type="EMBL" id="CP011112">
    <property type="protein sequence ID" value="AKU18870.1"/>
    <property type="molecule type" value="Genomic_DNA"/>
</dbReference>
<dbReference type="PROSITE" id="PS00301">
    <property type="entry name" value="G_TR_1"/>
    <property type="match status" value="1"/>
</dbReference>
<dbReference type="NCBIfam" id="TIGR02034">
    <property type="entry name" value="CysN"/>
    <property type="match status" value="1"/>
</dbReference>
<dbReference type="NCBIfam" id="TIGR00231">
    <property type="entry name" value="small_GTP"/>
    <property type="match status" value="1"/>
</dbReference>
<dbReference type="Gene3D" id="2.40.30.10">
    <property type="entry name" value="Translation factors"/>
    <property type="match status" value="2"/>
</dbReference>
<gene>
    <name evidence="8" type="ORF">VV02_12370</name>
</gene>
<dbReference type="InterPro" id="IPR031157">
    <property type="entry name" value="G_TR_CS"/>
</dbReference>
<dbReference type="InterPro" id="IPR011779">
    <property type="entry name" value="SO4_adenylTrfase_lsu"/>
</dbReference>
<dbReference type="STRING" id="571913.VV02_12370"/>
<dbReference type="KEGG" id="lmoi:VV02_12370"/>
<evidence type="ECO:0000256" key="4">
    <source>
        <dbReference type="ARBA" id="ARBA00022741"/>
    </source>
</evidence>
<dbReference type="GO" id="GO:0004781">
    <property type="term" value="F:sulfate adenylyltransferase (ATP) activity"/>
    <property type="evidence" value="ECO:0007669"/>
    <property type="project" value="UniProtKB-EC"/>
</dbReference>
<evidence type="ECO:0000256" key="3">
    <source>
        <dbReference type="ARBA" id="ARBA00022695"/>
    </source>
</evidence>
<evidence type="ECO:0000259" key="7">
    <source>
        <dbReference type="PROSITE" id="PS51722"/>
    </source>
</evidence>
<evidence type="ECO:0000256" key="1">
    <source>
        <dbReference type="ARBA" id="ARBA00012391"/>
    </source>
</evidence>
<dbReference type="AlphaFoldDB" id="A0A0K1JQP6"/>
<dbReference type="GO" id="GO:0005525">
    <property type="term" value="F:GTP binding"/>
    <property type="evidence" value="ECO:0007669"/>
    <property type="project" value="UniProtKB-KW"/>
</dbReference>
<keyword evidence="9" id="KW-1185">Reference proteome</keyword>
<dbReference type="InterPro" id="IPR044139">
    <property type="entry name" value="CysN_NoDQ_III"/>
</dbReference>
<dbReference type="SUPFAM" id="SSF50447">
    <property type="entry name" value="Translation proteins"/>
    <property type="match status" value="1"/>
</dbReference>
<dbReference type="PRINTS" id="PR00315">
    <property type="entry name" value="ELONGATNFCT"/>
</dbReference>
<protein>
    <recommendedName>
        <fullName evidence="1">sulfate adenylyltransferase</fullName>
        <ecNumber evidence="1">2.7.7.4</ecNumber>
    </recommendedName>
</protein>
<reference evidence="8 9" key="1">
    <citation type="submission" date="2015-03" db="EMBL/GenBank/DDBJ databases">
        <title>Luteipulveratus halotolerans sp. nov., a novel actinobacterium (Dermacoccaceae) from Sarawak, Malaysia.</title>
        <authorList>
            <person name="Juboi H."/>
            <person name="Basik A."/>
            <person name="Shamsul S.S."/>
            <person name="Arnold P."/>
            <person name="Schmitt E.K."/>
            <person name="Sanglier J.-J."/>
            <person name="Yeo T."/>
        </authorList>
    </citation>
    <scope>NUCLEOTIDE SEQUENCE [LARGE SCALE GENOMIC DNA]</scope>
    <source>
        <strain evidence="8 9">MN07-A0370</strain>
    </source>
</reference>
<dbReference type="Pfam" id="PF22594">
    <property type="entry name" value="GTP-eEF1A_C"/>
    <property type="match status" value="1"/>
</dbReference>
<dbReference type="InterPro" id="IPR000795">
    <property type="entry name" value="T_Tr_GTP-bd_dom"/>
</dbReference>
<evidence type="ECO:0000256" key="6">
    <source>
        <dbReference type="ARBA" id="ARBA00023134"/>
    </source>
</evidence>
<accession>A0A0K1JQP6</accession>
<feature type="domain" description="Tr-type G" evidence="7">
    <location>
        <begin position="1"/>
        <end position="210"/>
    </location>
</feature>
<dbReference type="PROSITE" id="PS51722">
    <property type="entry name" value="G_TR_2"/>
    <property type="match status" value="1"/>
</dbReference>
<proteinExistence type="predicted"/>
<name>A0A0K1JQP6_9MICO</name>
<dbReference type="GO" id="GO:0005524">
    <property type="term" value="F:ATP binding"/>
    <property type="evidence" value="ECO:0007669"/>
    <property type="project" value="UniProtKB-KW"/>
</dbReference>
<dbReference type="CDD" id="cd04166">
    <property type="entry name" value="CysN_ATPS"/>
    <property type="match status" value="1"/>
</dbReference>
<dbReference type="PATRIC" id="fig|571913.6.peg.2521"/>
<sequence length="418" mass="45041">MRLVVAGSVDDGKSTLVGRLLHDTKSILADQYDALEHVSRNRGADGFDLALLTDGLRAEREQGITIDVAYRYFATPRRSFVLADTPGHVQYTRNTVTGASTADAAVILVDVRNGVSVQTRRHAAVMSLLRVPHVVFAVNKMDAVEWDQARFDEVVADVRRVAKRVGLDQIEVVPVSALTGEGVAAPGPDWVEGPTLLSLLEQLPARRSLTDEALRFAVQLVLRPRTDDHPDYRGLAGRVGSGTVRVGDEVVAQPSGLRSTVAAIDGPRGEQAEATAGQSVTLRLADELDVARGEVLSSAQDQAGVVRVIEGVLCWLSEDAGRDRQRVLVKVGTRVTRGLIGPVEERWHVDDQRWDRDAAPLELNDIGRVTIQLADPVAVDGYAQHRHTGGFLVIDPDSGVTLAAGMAGGHLGEPQLMI</sequence>
<dbReference type="InterPro" id="IPR005225">
    <property type="entry name" value="Small_GTP-bd"/>
</dbReference>
<dbReference type="Proteomes" id="UP000066480">
    <property type="component" value="Chromosome"/>
</dbReference>
<dbReference type="PANTHER" id="PTHR23115">
    <property type="entry name" value="TRANSLATION FACTOR"/>
    <property type="match status" value="1"/>
</dbReference>
<evidence type="ECO:0000256" key="5">
    <source>
        <dbReference type="ARBA" id="ARBA00022840"/>
    </source>
</evidence>